<dbReference type="OrthoDB" id="1743486at2759"/>
<comment type="caution">
    <text evidence="1">The sequence shown here is derived from an EMBL/GenBank/DDBJ whole genome shotgun (WGS) entry which is preliminary data.</text>
</comment>
<protein>
    <submittedName>
        <fullName evidence="1">Retrotransposable element Tf2</fullName>
    </submittedName>
</protein>
<evidence type="ECO:0000313" key="4">
    <source>
        <dbReference type="Proteomes" id="UP000321947"/>
    </source>
</evidence>
<evidence type="ECO:0000313" key="3">
    <source>
        <dbReference type="Proteomes" id="UP000321393"/>
    </source>
</evidence>
<dbReference type="EMBL" id="SSTD01013081">
    <property type="protein sequence ID" value="TYK07814.1"/>
    <property type="molecule type" value="Genomic_DNA"/>
</dbReference>
<organism evidence="1 3">
    <name type="scientific">Cucumis melo var. makuwa</name>
    <name type="common">Oriental melon</name>
    <dbReference type="NCBI Taxonomy" id="1194695"/>
    <lineage>
        <taxon>Eukaryota</taxon>
        <taxon>Viridiplantae</taxon>
        <taxon>Streptophyta</taxon>
        <taxon>Embryophyta</taxon>
        <taxon>Tracheophyta</taxon>
        <taxon>Spermatophyta</taxon>
        <taxon>Magnoliopsida</taxon>
        <taxon>eudicotyledons</taxon>
        <taxon>Gunneridae</taxon>
        <taxon>Pentapetalae</taxon>
        <taxon>rosids</taxon>
        <taxon>fabids</taxon>
        <taxon>Cucurbitales</taxon>
        <taxon>Cucurbitaceae</taxon>
        <taxon>Benincaseae</taxon>
        <taxon>Cucumis</taxon>
    </lineage>
</organism>
<reference evidence="3 4" key="1">
    <citation type="submission" date="2019-08" db="EMBL/GenBank/DDBJ databases">
        <title>Draft genome sequences of two oriental melons (Cucumis melo L. var makuwa).</title>
        <authorList>
            <person name="Kwon S.-Y."/>
        </authorList>
    </citation>
    <scope>NUCLEOTIDE SEQUENCE [LARGE SCALE GENOMIC DNA]</scope>
    <source>
        <strain evidence="4">cv. Chang Bougi</strain>
        <strain evidence="3">cv. SW 3</strain>
        <tissue evidence="1">Leaf</tissue>
    </source>
</reference>
<dbReference type="PANTHER" id="PTHR48434:SF1">
    <property type="entry name" value="(RAPE) HYPOTHETICAL PROTEIN"/>
    <property type="match status" value="1"/>
</dbReference>
<gene>
    <name evidence="2" type="ORF">E5676_scaffold1737G001080</name>
    <name evidence="1" type="ORF">E6C27_scaffold673G00910</name>
</gene>
<evidence type="ECO:0000313" key="1">
    <source>
        <dbReference type="EMBL" id="KAA0050626.1"/>
    </source>
</evidence>
<dbReference type="AlphaFoldDB" id="A0A5A7U8X4"/>
<evidence type="ECO:0000313" key="2">
    <source>
        <dbReference type="EMBL" id="TYK07814.1"/>
    </source>
</evidence>
<name>A0A5A7U8X4_CUCMM</name>
<dbReference type="Proteomes" id="UP000321947">
    <property type="component" value="Unassembled WGS sequence"/>
</dbReference>
<dbReference type="Proteomes" id="UP000321393">
    <property type="component" value="Unassembled WGS sequence"/>
</dbReference>
<sequence>MYVPRKFSKAFNPQTYTYRDYMEACYFGLTPEIFPVEVQRAYHHFSSSIYSSALSLTYRFSLYFQVPWIFCWCHQLSSRAKFKILGKILRVKWWDKYDYSCLNEEEIAKWFKTNARLSREEEDQFLLAKNSIMTSIAGAKSEADLQAVMETVVNNNSDDNKQDDPEDIINISDSSVNDIDFVNDPYYNFDISDLYLDSQSG</sequence>
<accession>A0A5A7U8X4</accession>
<dbReference type="EMBL" id="SSTE01011804">
    <property type="protein sequence ID" value="KAA0050626.1"/>
    <property type="molecule type" value="Genomic_DNA"/>
</dbReference>
<dbReference type="PANTHER" id="PTHR48434">
    <property type="entry name" value="(RAPE) HYPOTHETICAL PROTEIN"/>
    <property type="match status" value="1"/>
</dbReference>
<proteinExistence type="predicted"/>